<dbReference type="Pfam" id="PF16177">
    <property type="entry name" value="ACAS_N"/>
    <property type="match status" value="1"/>
</dbReference>
<feature type="region of interest" description="Disordered" evidence="6">
    <location>
        <begin position="1"/>
        <end position="30"/>
    </location>
</feature>
<evidence type="ECO:0000256" key="2">
    <source>
        <dbReference type="ARBA" id="ARBA00013275"/>
    </source>
</evidence>
<evidence type="ECO:0000256" key="4">
    <source>
        <dbReference type="ARBA" id="ARBA00022741"/>
    </source>
</evidence>
<feature type="domain" description="Acetyl-coenzyme A synthetase N-terminal" evidence="9">
    <location>
        <begin position="47"/>
        <end position="90"/>
    </location>
</feature>
<sequence>MGARPEPVCETMDDGRPGRERPASVAPPEGFAADANATDALRGEFADWPDCWAAAGDLLDWESAYDDVLDADGERATWFAGGRLNAAANCVDRHVEAGRKNRAAIKWEGKRGETRTYTYQDLHREVNAFAAALRELGVEEDDVVTLYLPMVPELPIAMLACARIGAVHSVVFAGFSKDALATRLEQTGSSLLVTCDGYYRRGTAYDLKSKADNAALAVPQSVQQVVVDRLGNGRALDGDHAYDRLVDEHAGADVEPVPRDAEDALFVIHTSGTTGEPTAVRHATGGYLAHVAWTSETVLDLSHEDTHWCSADVGWITGHSYIVYGPLALGATTVMYEGAPDHPERNRIWEIVERNAVDVFYTAPTAIHSFMKWGAEYPEKHDLSSLRLLGTVGEPIDETAWWWYYEHIGRGECPIVDTWWQTETGGILLSTLPGVDEMRPGAAGPPIPGVEADVVGARGDPVDPGESGMLAVTRPWPGMADSLRENATREGWAYDTGDTATVDDAGYIRLLGRRGDLLNVAGRRLGTAEVESAIVGVEGVAEAAVVGGSGEAGTSLYAYVSPRKNVSATDPLRERVRDAVADAIGRFAAPDVVVFTPDLPKTRSGKLMRRYLERITNGDDIEDTSALRNPEIVGELESIVEDVSESS</sequence>
<dbReference type="InterPro" id="IPR032387">
    <property type="entry name" value="ACAS_N"/>
</dbReference>
<dbReference type="GO" id="GO:0006085">
    <property type="term" value="P:acetyl-CoA biosynthetic process"/>
    <property type="evidence" value="ECO:0007669"/>
    <property type="project" value="TreeGrafter"/>
</dbReference>
<keyword evidence="3 10" id="KW-0436">Ligase</keyword>
<dbReference type="Gene3D" id="3.30.300.30">
    <property type="match status" value="1"/>
</dbReference>
<dbReference type="NCBIfam" id="NF001208">
    <property type="entry name" value="PRK00174.1"/>
    <property type="match status" value="1"/>
</dbReference>
<dbReference type="AlphaFoldDB" id="A0AAV3T0B4"/>
<reference evidence="10 11" key="1">
    <citation type="journal article" date="2019" name="Int. J. Syst. Evol. Microbiol.">
        <title>The Global Catalogue of Microorganisms (GCM) 10K type strain sequencing project: providing services to taxonomists for standard genome sequencing and annotation.</title>
        <authorList>
            <consortium name="The Broad Institute Genomics Platform"/>
            <consortium name="The Broad Institute Genome Sequencing Center for Infectious Disease"/>
            <person name="Wu L."/>
            <person name="Ma J."/>
        </authorList>
    </citation>
    <scope>NUCLEOTIDE SEQUENCE [LARGE SCALE GENOMIC DNA]</scope>
    <source>
        <strain evidence="10 11">JCM 16327</strain>
    </source>
</reference>
<keyword evidence="11" id="KW-1185">Reference proteome</keyword>
<comment type="caution">
    <text evidence="10">The sequence shown here is derived from an EMBL/GenBank/DDBJ whole genome shotgun (WGS) entry which is preliminary data.</text>
</comment>
<dbReference type="SUPFAM" id="SSF56801">
    <property type="entry name" value="Acetyl-CoA synthetase-like"/>
    <property type="match status" value="1"/>
</dbReference>
<dbReference type="EC" id="6.2.1.1" evidence="2"/>
<dbReference type="Proteomes" id="UP001500194">
    <property type="component" value="Unassembled WGS sequence"/>
</dbReference>
<dbReference type="InterPro" id="IPR045851">
    <property type="entry name" value="AMP-bd_C_sf"/>
</dbReference>
<feature type="domain" description="AMP-dependent synthetase/ligase" evidence="7">
    <location>
        <begin position="97"/>
        <end position="476"/>
    </location>
</feature>
<evidence type="ECO:0000256" key="5">
    <source>
        <dbReference type="ARBA" id="ARBA00022840"/>
    </source>
</evidence>
<dbReference type="InterPro" id="IPR025110">
    <property type="entry name" value="AMP-bd_C"/>
</dbReference>
<accession>A0AAV3T0B4</accession>
<dbReference type="GO" id="GO:0005524">
    <property type="term" value="F:ATP binding"/>
    <property type="evidence" value="ECO:0007669"/>
    <property type="project" value="UniProtKB-KW"/>
</dbReference>
<dbReference type="Pfam" id="PF13193">
    <property type="entry name" value="AMP-binding_C"/>
    <property type="match status" value="1"/>
</dbReference>
<keyword evidence="5" id="KW-0067">ATP-binding</keyword>
<feature type="compositionally biased region" description="Basic and acidic residues" evidence="6">
    <location>
        <begin position="13"/>
        <end position="22"/>
    </location>
</feature>
<protein>
    <recommendedName>
        <fullName evidence="2">acetate--CoA ligase</fullName>
        <ecNumber evidence="2">6.2.1.1</ecNumber>
    </recommendedName>
</protein>
<evidence type="ECO:0000259" key="9">
    <source>
        <dbReference type="Pfam" id="PF16177"/>
    </source>
</evidence>
<evidence type="ECO:0000256" key="1">
    <source>
        <dbReference type="ARBA" id="ARBA00006432"/>
    </source>
</evidence>
<evidence type="ECO:0000313" key="10">
    <source>
        <dbReference type="EMBL" id="GAA0647989.1"/>
    </source>
</evidence>
<feature type="domain" description="AMP-binding enzyme C-terminal" evidence="8">
    <location>
        <begin position="529"/>
        <end position="606"/>
    </location>
</feature>
<dbReference type="InterPro" id="IPR000873">
    <property type="entry name" value="AMP-dep_synth/lig_dom"/>
</dbReference>
<evidence type="ECO:0000259" key="7">
    <source>
        <dbReference type="Pfam" id="PF00501"/>
    </source>
</evidence>
<evidence type="ECO:0000259" key="8">
    <source>
        <dbReference type="Pfam" id="PF13193"/>
    </source>
</evidence>
<evidence type="ECO:0000256" key="6">
    <source>
        <dbReference type="SAM" id="MobiDB-lite"/>
    </source>
</evidence>
<dbReference type="PANTHER" id="PTHR24095">
    <property type="entry name" value="ACETYL-COENZYME A SYNTHETASE"/>
    <property type="match status" value="1"/>
</dbReference>
<evidence type="ECO:0000256" key="3">
    <source>
        <dbReference type="ARBA" id="ARBA00022598"/>
    </source>
</evidence>
<dbReference type="EMBL" id="BAAADU010000002">
    <property type="protein sequence ID" value="GAA0647989.1"/>
    <property type="molecule type" value="Genomic_DNA"/>
</dbReference>
<dbReference type="GO" id="GO:0003987">
    <property type="term" value="F:acetate-CoA ligase activity"/>
    <property type="evidence" value="ECO:0007669"/>
    <property type="project" value="UniProtKB-EC"/>
</dbReference>
<gene>
    <name evidence="10" type="primary">acs_1</name>
    <name evidence="10" type="ORF">GCM10009019_08100</name>
</gene>
<organism evidence="10 11">
    <name type="scientific">Salarchaeum japonicum</name>
    <dbReference type="NCBI Taxonomy" id="555573"/>
    <lineage>
        <taxon>Archaea</taxon>
        <taxon>Methanobacteriati</taxon>
        <taxon>Methanobacteriota</taxon>
        <taxon>Stenosarchaea group</taxon>
        <taxon>Halobacteria</taxon>
        <taxon>Halobacteriales</taxon>
        <taxon>Halobacteriaceae</taxon>
    </lineage>
</organism>
<dbReference type="InterPro" id="IPR042099">
    <property type="entry name" value="ANL_N_sf"/>
</dbReference>
<dbReference type="Gene3D" id="3.40.50.12780">
    <property type="entry name" value="N-terminal domain of ligase-like"/>
    <property type="match status" value="1"/>
</dbReference>
<comment type="similarity">
    <text evidence="1">Belongs to the ATP-dependent AMP-binding enzyme family.</text>
</comment>
<proteinExistence type="inferred from homology"/>
<evidence type="ECO:0000313" key="11">
    <source>
        <dbReference type="Proteomes" id="UP001500194"/>
    </source>
</evidence>
<dbReference type="Pfam" id="PF00501">
    <property type="entry name" value="AMP-binding"/>
    <property type="match status" value="1"/>
</dbReference>
<name>A0AAV3T0B4_9EURY</name>
<dbReference type="PANTHER" id="PTHR24095:SF14">
    <property type="entry name" value="ACETYL-COENZYME A SYNTHETASE 1"/>
    <property type="match status" value="1"/>
</dbReference>
<keyword evidence="4" id="KW-0547">Nucleotide-binding</keyword>